<evidence type="ECO:0000259" key="6">
    <source>
        <dbReference type="SMART" id="SM00418"/>
    </source>
</evidence>
<sequence>MADFIERLQQRSSEPTQQPRIMEMDDEDTDEVLSALSPTTRRRLYRALFTEPQTTSELAESVDTSIQNVQYHLKTLQDAGLVDPVETVYSGKGNEMTVFAPASDPLVFVGDADRLPAINESLSHVVGGLAVLGVASLLVQWVVAREFAVRPQAREASAMTATEEAAMEAAAQTGADPGLQWLIIEVLEPGLVFFVGSLVVAALVVWFRRS</sequence>
<evidence type="ECO:0000256" key="3">
    <source>
        <dbReference type="ARBA" id="ARBA00023163"/>
    </source>
</evidence>
<dbReference type="InterPro" id="IPR051081">
    <property type="entry name" value="HTH_MetalResp_TranReg"/>
</dbReference>
<dbReference type="PANTHER" id="PTHR33154">
    <property type="entry name" value="TRANSCRIPTIONAL REGULATOR, ARSR FAMILY"/>
    <property type="match status" value="1"/>
</dbReference>
<dbReference type="InterPro" id="IPR056525">
    <property type="entry name" value="HVO_1552_C"/>
</dbReference>
<evidence type="ECO:0000313" key="8">
    <source>
        <dbReference type="Proteomes" id="UP000281564"/>
    </source>
</evidence>
<dbReference type="Pfam" id="PF12840">
    <property type="entry name" value="HTH_20"/>
    <property type="match status" value="1"/>
</dbReference>
<keyword evidence="3" id="KW-0804">Transcription</keyword>
<dbReference type="GO" id="GO:0003677">
    <property type="term" value="F:DNA binding"/>
    <property type="evidence" value="ECO:0007669"/>
    <property type="project" value="UniProtKB-KW"/>
</dbReference>
<dbReference type="CDD" id="cd00090">
    <property type="entry name" value="HTH_ARSR"/>
    <property type="match status" value="1"/>
</dbReference>
<comment type="caution">
    <text evidence="7">The sequence shown here is derived from an EMBL/GenBank/DDBJ whole genome shotgun (WGS) entry which is preliminary data.</text>
</comment>
<feature type="transmembrane region" description="Helical" evidence="5">
    <location>
        <begin position="190"/>
        <end position="207"/>
    </location>
</feature>
<dbReference type="PANTHER" id="PTHR33154:SF33">
    <property type="entry name" value="TRANSCRIPTIONAL REPRESSOR SDPR"/>
    <property type="match status" value="1"/>
</dbReference>
<evidence type="ECO:0000256" key="4">
    <source>
        <dbReference type="SAM" id="MobiDB-lite"/>
    </source>
</evidence>
<dbReference type="EMBL" id="QMDW01000001">
    <property type="protein sequence ID" value="RJX51817.1"/>
    <property type="molecule type" value="Genomic_DNA"/>
</dbReference>
<dbReference type="Pfam" id="PF24267">
    <property type="entry name" value="HVO_1552_C"/>
    <property type="match status" value="1"/>
</dbReference>
<dbReference type="SUPFAM" id="SSF46785">
    <property type="entry name" value="Winged helix' DNA-binding domain"/>
    <property type="match status" value="1"/>
</dbReference>
<organism evidence="7 8">
    <name type="scientific">Halonotius pteroides</name>
    <dbReference type="NCBI Taxonomy" id="268735"/>
    <lineage>
        <taxon>Archaea</taxon>
        <taxon>Methanobacteriati</taxon>
        <taxon>Methanobacteriota</taxon>
        <taxon>Stenosarchaea group</taxon>
        <taxon>Halobacteria</taxon>
        <taxon>Halobacteriales</taxon>
        <taxon>Haloferacaceae</taxon>
        <taxon>Halonotius</taxon>
    </lineage>
</organism>
<dbReference type="AlphaFoldDB" id="A0A3A6QHG7"/>
<dbReference type="SMART" id="SM00418">
    <property type="entry name" value="HTH_ARSR"/>
    <property type="match status" value="1"/>
</dbReference>
<reference evidence="7 8" key="1">
    <citation type="submission" date="2018-06" db="EMBL/GenBank/DDBJ databases">
        <title>Halonotius sp. F13-13 a new haloarchaeeon isolated from a solar saltern from Isla Cristina, Huelva, Spain.</title>
        <authorList>
            <person name="Duran-Viseras A."/>
            <person name="Sanchez-Porro C."/>
            <person name="Ventosa A."/>
        </authorList>
    </citation>
    <scope>NUCLEOTIDE SEQUENCE [LARGE SCALE GENOMIC DNA]</scope>
    <source>
        <strain evidence="7 8">CECT 7525</strain>
    </source>
</reference>
<keyword evidence="1" id="KW-0805">Transcription regulation</keyword>
<dbReference type="Gene3D" id="1.10.10.10">
    <property type="entry name" value="Winged helix-like DNA-binding domain superfamily/Winged helix DNA-binding domain"/>
    <property type="match status" value="1"/>
</dbReference>
<dbReference type="InterPro" id="IPR011991">
    <property type="entry name" value="ArsR-like_HTH"/>
</dbReference>
<evidence type="ECO:0000256" key="1">
    <source>
        <dbReference type="ARBA" id="ARBA00023015"/>
    </source>
</evidence>
<keyword evidence="2" id="KW-0238">DNA-binding</keyword>
<evidence type="ECO:0000256" key="2">
    <source>
        <dbReference type="ARBA" id="ARBA00023125"/>
    </source>
</evidence>
<keyword evidence="5" id="KW-0812">Transmembrane</keyword>
<evidence type="ECO:0000313" key="7">
    <source>
        <dbReference type="EMBL" id="RJX51817.1"/>
    </source>
</evidence>
<accession>A0A3A6QHG7</accession>
<feature type="region of interest" description="Disordered" evidence="4">
    <location>
        <begin position="1"/>
        <end position="27"/>
    </location>
</feature>
<keyword evidence="5" id="KW-1133">Transmembrane helix</keyword>
<dbReference type="Proteomes" id="UP000281564">
    <property type="component" value="Unassembled WGS sequence"/>
</dbReference>
<feature type="compositionally biased region" description="Polar residues" evidence="4">
    <location>
        <begin position="10"/>
        <end position="19"/>
    </location>
</feature>
<dbReference type="RefSeq" id="WP_120082543.1">
    <property type="nucleotide sequence ID" value="NZ_QMDW01000001.1"/>
</dbReference>
<feature type="transmembrane region" description="Helical" evidence="5">
    <location>
        <begin position="122"/>
        <end position="143"/>
    </location>
</feature>
<keyword evidence="8" id="KW-1185">Reference proteome</keyword>
<protein>
    <submittedName>
        <fullName evidence="7">ArsR family transcriptional regulator</fullName>
    </submittedName>
</protein>
<gene>
    <name evidence="7" type="ORF">DP106_00430</name>
</gene>
<dbReference type="InterPro" id="IPR036388">
    <property type="entry name" value="WH-like_DNA-bd_sf"/>
</dbReference>
<dbReference type="GO" id="GO:0003700">
    <property type="term" value="F:DNA-binding transcription factor activity"/>
    <property type="evidence" value="ECO:0007669"/>
    <property type="project" value="InterPro"/>
</dbReference>
<proteinExistence type="predicted"/>
<dbReference type="InterPro" id="IPR036390">
    <property type="entry name" value="WH_DNA-bd_sf"/>
</dbReference>
<evidence type="ECO:0000256" key="5">
    <source>
        <dbReference type="SAM" id="Phobius"/>
    </source>
</evidence>
<dbReference type="OrthoDB" id="11368at2157"/>
<name>A0A3A6QHG7_9EURY</name>
<dbReference type="InterPro" id="IPR001845">
    <property type="entry name" value="HTH_ArsR_DNA-bd_dom"/>
</dbReference>
<keyword evidence="5" id="KW-0472">Membrane</keyword>
<feature type="domain" description="HTH arsR-type" evidence="6">
    <location>
        <begin position="31"/>
        <end position="114"/>
    </location>
</feature>